<keyword evidence="5" id="KW-1185">Reference proteome</keyword>
<dbReference type="Proteomes" id="UP001303564">
    <property type="component" value="Chromosome"/>
</dbReference>
<dbReference type="EMBL" id="CP017065">
    <property type="protein sequence ID" value="ARY92013.1"/>
    <property type="molecule type" value="Genomic_DNA"/>
</dbReference>
<dbReference type="EMBL" id="CP136128">
    <property type="protein sequence ID" value="WNX26649.1"/>
    <property type="molecule type" value="Genomic_DNA"/>
</dbReference>
<feature type="domain" description="DUF4422" evidence="1">
    <location>
        <begin position="4"/>
        <end position="221"/>
    </location>
</feature>
<dbReference type="RefSeq" id="WP_087912501.1">
    <property type="nucleotide sequence ID" value="NZ_CP017065.1"/>
</dbReference>
<sequence length="272" mass="32145">MLIKIVVAAHKAVQTPDDPVYVPVFVGSTFHNSTPLGFRRDDTGINISEKNPHYNELTGVYWSKYNLTFDAIGLVHYRRYFIIRKSWFDRQYHLVNSNDVERLLGHADVVLPKKRHYYIETIESHFYHSHDRIGLDSLKQVMNKQPRVYREAFSEVLNARSAHMFNMFIMKKQAFQLYTDWLFSILNQVDSLIDFESLRGNEARVDGFLAEFLMDVWIKANNVSYTECDYKFTEKQHWVKKISVFLFNKFNKNGYVTTHISNRDKRKGGRPL</sequence>
<evidence type="ECO:0000313" key="3">
    <source>
        <dbReference type="EMBL" id="WNX26649.1"/>
    </source>
</evidence>
<dbReference type="Proteomes" id="UP000195609">
    <property type="component" value="Chromosome"/>
</dbReference>
<reference evidence="2 4" key="1">
    <citation type="journal article" date="2017" name="Front. Immunol.">
        <title>Complete Genome Sequence of Lactobacillus casei LC5, a Potential Probiotics for Atopic Dermatitis.</title>
        <authorList>
            <person name="Kang J."/>
            <person name="Chung W.H."/>
            <person name="Lim T.J."/>
            <person name="Whon T.W."/>
            <person name="Lim S."/>
            <person name="Nam Y.D."/>
        </authorList>
    </citation>
    <scope>NUCLEOTIDE SEQUENCE [LARGE SCALE GENOMIC DNA]</scope>
    <source>
        <strain evidence="2 4">LC5</strain>
    </source>
</reference>
<protein>
    <submittedName>
        <fullName evidence="3">DUF4422 domain-containing protein</fullName>
    </submittedName>
    <submittedName>
        <fullName evidence="2">Exopolysaccharide biosynthesis protein</fullName>
    </submittedName>
</protein>
<evidence type="ECO:0000313" key="2">
    <source>
        <dbReference type="EMBL" id="ARY92013.1"/>
    </source>
</evidence>
<dbReference type="AlphaFoldDB" id="A0AAN1EZL9"/>
<proteinExistence type="predicted"/>
<dbReference type="Pfam" id="PF14393">
    <property type="entry name" value="DUF4422"/>
    <property type="match status" value="1"/>
</dbReference>
<evidence type="ECO:0000313" key="5">
    <source>
        <dbReference type="Proteomes" id="UP001303564"/>
    </source>
</evidence>
<reference evidence="3 5" key="2">
    <citation type="submission" date="2023-09" db="EMBL/GenBank/DDBJ databases">
        <title>Genomic characteristic of L. casei group strains isolated from clinical sources.</title>
        <authorList>
            <person name="Jarocki P."/>
        </authorList>
    </citation>
    <scope>NUCLEOTIDE SEQUENCE [LARGE SCALE GENOMIC DNA]</scope>
    <source>
        <strain evidence="3 5">LMG 24099</strain>
    </source>
</reference>
<dbReference type="InterPro" id="IPR025536">
    <property type="entry name" value="DUF4422"/>
</dbReference>
<evidence type="ECO:0000259" key="1">
    <source>
        <dbReference type="Pfam" id="PF14393"/>
    </source>
</evidence>
<organism evidence="2 4">
    <name type="scientific">Lacticaseibacillus casei</name>
    <name type="common">Lactobacillus casei</name>
    <dbReference type="NCBI Taxonomy" id="1582"/>
    <lineage>
        <taxon>Bacteria</taxon>
        <taxon>Bacillati</taxon>
        <taxon>Bacillota</taxon>
        <taxon>Bacilli</taxon>
        <taxon>Lactobacillales</taxon>
        <taxon>Lactobacillaceae</taxon>
        <taxon>Lacticaseibacillus</taxon>
    </lineage>
</organism>
<accession>A0AAN1EZL9</accession>
<gene>
    <name evidence="2" type="ORF">BGL52_09700</name>
    <name evidence="3" type="ORF">RWA16_09480</name>
</gene>
<name>A0AAN1EZL9_LACCA</name>
<evidence type="ECO:0000313" key="4">
    <source>
        <dbReference type="Proteomes" id="UP000195609"/>
    </source>
</evidence>